<accession>A0A5C5WFM7</accession>
<dbReference type="OrthoDB" id="283971at2"/>
<keyword evidence="2" id="KW-1185">Reference proteome</keyword>
<dbReference type="Proteomes" id="UP000316598">
    <property type="component" value="Unassembled WGS sequence"/>
</dbReference>
<evidence type="ECO:0008006" key="3">
    <source>
        <dbReference type="Google" id="ProtNLM"/>
    </source>
</evidence>
<protein>
    <recommendedName>
        <fullName evidence="3">Antitoxin ParD4</fullName>
    </recommendedName>
</protein>
<dbReference type="AlphaFoldDB" id="A0A5C5WFM7"/>
<name>A0A5C5WFM7_9BACT</name>
<dbReference type="RefSeq" id="WP_146517047.1">
    <property type="nucleotide sequence ID" value="NZ_SJPI01000003.1"/>
</dbReference>
<reference evidence="1 2" key="1">
    <citation type="submission" date="2019-02" db="EMBL/GenBank/DDBJ databases">
        <title>Deep-cultivation of Planctomycetes and their phenomic and genomic characterization uncovers novel biology.</title>
        <authorList>
            <person name="Wiegand S."/>
            <person name="Jogler M."/>
            <person name="Boedeker C."/>
            <person name="Pinto D."/>
            <person name="Vollmers J."/>
            <person name="Rivas-Marin E."/>
            <person name="Kohn T."/>
            <person name="Peeters S.H."/>
            <person name="Heuer A."/>
            <person name="Rast P."/>
            <person name="Oberbeckmann S."/>
            <person name="Bunk B."/>
            <person name="Jeske O."/>
            <person name="Meyerdierks A."/>
            <person name="Storesund J.E."/>
            <person name="Kallscheuer N."/>
            <person name="Luecker S."/>
            <person name="Lage O.M."/>
            <person name="Pohl T."/>
            <person name="Merkel B.J."/>
            <person name="Hornburger P."/>
            <person name="Mueller R.-W."/>
            <person name="Bruemmer F."/>
            <person name="Labrenz M."/>
            <person name="Spormann A.M."/>
            <person name="Op Den Camp H."/>
            <person name="Overmann J."/>
            <person name="Amann R."/>
            <person name="Jetten M.S.M."/>
            <person name="Mascher T."/>
            <person name="Medema M.H."/>
            <person name="Devos D.P."/>
            <person name="Kaster A.-K."/>
            <person name="Ovreas L."/>
            <person name="Rohde M."/>
            <person name="Galperin M.Y."/>
            <person name="Jogler C."/>
        </authorList>
    </citation>
    <scope>NUCLEOTIDE SEQUENCE [LARGE SCALE GENOMIC DNA]</scope>
    <source>
        <strain evidence="1 2">Pla22</strain>
    </source>
</reference>
<dbReference type="EMBL" id="SJPI01000003">
    <property type="protein sequence ID" value="TWT49558.1"/>
    <property type="molecule type" value="Genomic_DNA"/>
</dbReference>
<sequence>MSSIPVELPEHLVTYVSQGAEQAGYSSAGEYIAALVAAASEKQGEIEQALMAGIASGPAEPWTDDQWQAIKSRVVSKASGK</sequence>
<proteinExistence type="predicted"/>
<organism evidence="1 2">
    <name type="scientific">Rubripirellula amarantea</name>
    <dbReference type="NCBI Taxonomy" id="2527999"/>
    <lineage>
        <taxon>Bacteria</taxon>
        <taxon>Pseudomonadati</taxon>
        <taxon>Planctomycetota</taxon>
        <taxon>Planctomycetia</taxon>
        <taxon>Pirellulales</taxon>
        <taxon>Pirellulaceae</taxon>
        <taxon>Rubripirellula</taxon>
    </lineage>
</organism>
<comment type="caution">
    <text evidence="1">The sequence shown here is derived from an EMBL/GenBank/DDBJ whole genome shotgun (WGS) entry which is preliminary data.</text>
</comment>
<evidence type="ECO:0000313" key="1">
    <source>
        <dbReference type="EMBL" id="TWT49558.1"/>
    </source>
</evidence>
<evidence type="ECO:0000313" key="2">
    <source>
        <dbReference type="Proteomes" id="UP000316598"/>
    </source>
</evidence>
<gene>
    <name evidence="1" type="ORF">Pla22_47550</name>
</gene>